<accession>A0A176K0Q9</accession>
<organism evidence="2 3">
    <name type="scientific">Kosmotoga arenicorallina S304</name>
    <dbReference type="NCBI Taxonomy" id="1453497"/>
    <lineage>
        <taxon>Bacteria</taxon>
        <taxon>Thermotogati</taxon>
        <taxon>Thermotogota</taxon>
        <taxon>Thermotogae</taxon>
        <taxon>Kosmotogales</taxon>
        <taxon>Kosmotogaceae</taxon>
        <taxon>Kosmotoga</taxon>
    </lineage>
</organism>
<dbReference type="EMBL" id="JFHK01000009">
    <property type="protein sequence ID" value="OAA30413.1"/>
    <property type="molecule type" value="Genomic_DNA"/>
</dbReference>
<dbReference type="STRING" id="1453497.AT15_10250"/>
<proteinExistence type="predicted"/>
<keyword evidence="1" id="KW-0812">Transmembrane</keyword>
<evidence type="ECO:0000256" key="1">
    <source>
        <dbReference type="SAM" id="Phobius"/>
    </source>
</evidence>
<gene>
    <name evidence="2" type="ORF">AT15_10250</name>
</gene>
<sequence length="225" mass="25488">MRFAGYVLILSLIALLFGVFILYKAGIDNKEQLFKRIPAPLFRTVPALYEPLQDAAERLKAISHASAVIEHAKELGLGTWSYIARKGKLGLVSVDYSQYQKLVLYARIETGKNAIPESEYSYFFGTKRLTKEIRDYGSFFIEYGSGFCIISNNEYQNISKENFTPGEVFELTEKSLGDYILKSVSGNGSIAICDNDDLSAKARTILDNYRIEELPLRFFLKQTNE</sequence>
<evidence type="ECO:0000313" key="3">
    <source>
        <dbReference type="Proteomes" id="UP000077339"/>
    </source>
</evidence>
<feature type="transmembrane region" description="Helical" evidence="1">
    <location>
        <begin position="6"/>
        <end position="26"/>
    </location>
</feature>
<dbReference type="PATRIC" id="fig|1453497.3.peg.2025"/>
<keyword evidence="1" id="KW-0472">Membrane</keyword>
<dbReference type="Proteomes" id="UP000077339">
    <property type="component" value="Unassembled WGS sequence"/>
</dbReference>
<keyword evidence="1" id="KW-1133">Transmembrane helix</keyword>
<comment type="caution">
    <text evidence="2">The sequence shown here is derived from an EMBL/GenBank/DDBJ whole genome shotgun (WGS) entry which is preliminary data.</text>
</comment>
<dbReference type="RefSeq" id="WP_068347490.1">
    <property type="nucleotide sequence ID" value="NZ_JFHK01000009.1"/>
</dbReference>
<dbReference type="AlphaFoldDB" id="A0A176K0Q9"/>
<reference evidence="2 3" key="1">
    <citation type="submission" date="2014-02" db="EMBL/GenBank/DDBJ databases">
        <title>Kosmotoga genome sequencing.</title>
        <authorList>
            <person name="Pollo S.M."/>
            <person name="Charchuk R."/>
            <person name="Nesbo C.L."/>
        </authorList>
    </citation>
    <scope>NUCLEOTIDE SEQUENCE [LARGE SCALE GENOMIC DNA]</scope>
    <source>
        <strain evidence="2 3">S304</strain>
    </source>
</reference>
<evidence type="ECO:0000313" key="2">
    <source>
        <dbReference type="EMBL" id="OAA30413.1"/>
    </source>
</evidence>
<protein>
    <submittedName>
        <fullName evidence="2">Uncharacterized protein</fullName>
    </submittedName>
</protein>
<dbReference type="OrthoDB" id="9831115at2"/>
<keyword evidence="3" id="KW-1185">Reference proteome</keyword>
<name>A0A176K0Q9_9BACT</name>